<dbReference type="InterPro" id="IPR005905">
    <property type="entry name" value="D_ala_D_ala"/>
</dbReference>
<dbReference type="NCBIfam" id="NF002378">
    <property type="entry name" value="PRK01372.1"/>
    <property type="match status" value="1"/>
</dbReference>
<dbReference type="Proteomes" id="UP001621714">
    <property type="component" value="Unassembled WGS sequence"/>
</dbReference>
<dbReference type="InterPro" id="IPR016185">
    <property type="entry name" value="PreATP-grasp_dom_sf"/>
</dbReference>
<name>A0ABW8PXA9_9GAMM</name>
<evidence type="ECO:0000256" key="13">
    <source>
        <dbReference type="ARBA" id="ARBA00022984"/>
    </source>
</evidence>
<keyword evidence="11 17" id="KW-0067">ATP-binding</keyword>
<evidence type="ECO:0000256" key="3">
    <source>
        <dbReference type="ARBA" id="ARBA00003921"/>
    </source>
</evidence>
<dbReference type="PROSITE" id="PS50975">
    <property type="entry name" value="ATP_GRASP"/>
    <property type="match status" value="1"/>
</dbReference>
<evidence type="ECO:0000256" key="5">
    <source>
        <dbReference type="ARBA" id="ARBA00004752"/>
    </source>
</evidence>
<comment type="catalytic activity">
    <reaction evidence="15 16">
        <text>2 D-alanine + ATP = D-alanyl-D-alanine + ADP + phosphate + H(+)</text>
        <dbReference type="Rhea" id="RHEA:11224"/>
        <dbReference type="ChEBI" id="CHEBI:15378"/>
        <dbReference type="ChEBI" id="CHEBI:30616"/>
        <dbReference type="ChEBI" id="CHEBI:43474"/>
        <dbReference type="ChEBI" id="CHEBI:57416"/>
        <dbReference type="ChEBI" id="CHEBI:57822"/>
        <dbReference type="ChEBI" id="CHEBI:456216"/>
        <dbReference type="EC" id="6.3.2.4"/>
    </reaction>
</comment>
<evidence type="ECO:0000256" key="17">
    <source>
        <dbReference type="PROSITE-ProRule" id="PRU00409"/>
    </source>
</evidence>
<feature type="domain" description="ATP-grasp" evidence="18">
    <location>
        <begin position="110"/>
        <end position="305"/>
    </location>
</feature>
<dbReference type="Gene3D" id="3.40.50.20">
    <property type="match status" value="1"/>
</dbReference>
<evidence type="ECO:0000256" key="12">
    <source>
        <dbReference type="ARBA" id="ARBA00022960"/>
    </source>
</evidence>
<evidence type="ECO:0000256" key="1">
    <source>
        <dbReference type="ARBA" id="ARBA00001936"/>
    </source>
</evidence>
<comment type="caution">
    <text evidence="19">The sequence shown here is derived from an EMBL/GenBank/DDBJ whole genome shotgun (WGS) entry which is preliminary data.</text>
</comment>
<evidence type="ECO:0000256" key="14">
    <source>
        <dbReference type="ARBA" id="ARBA00023316"/>
    </source>
</evidence>
<comment type="subcellular location">
    <subcellularLocation>
        <location evidence="4 16">Cytoplasm</location>
    </subcellularLocation>
</comment>
<keyword evidence="8 16" id="KW-0963">Cytoplasm</keyword>
<dbReference type="Pfam" id="PF01820">
    <property type="entry name" value="Dala_Dala_lig_N"/>
    <property type="match status" value="1"/>
</dbReference>
<dbReference type="PANTHER" id="PTHR23132">
    <property type="entry name" value="D-ALANINE--D-ALANINE LIGASE"/>
    <property type="match status" value="1"/>
</dbReference>
<dbReference type="InterPro" id="IPR011095">
    <property type="entry name" value="Dala_Dala_lig_C"/>
</dbReference>
<protein>
    <recommendedName>
        <fullName evidence="7 16">D-alanine--D-alanine ligase</fullName>
        <ecNumber evidence="7 16">6.3.2.4</ecNumber>
    </recommendedName>
    <alternativeName>
        <fullName evidence="16">D-Ala-D-Ala ligase</fullName>
    </alternativeName>
    <alternativeName>
        <fullName evidence="16">D-alanylalanine synthetase</fullName>
    </alternativeName>
</protein>
<keyword evidence="13 16" id="KW-0573">Peptidoglycan synthesis</keyword>
<evidence type="ECO:0000259" key="18">
    <source>
        <dbReference type="PROSITE" id="PS50975"/>
    </source>
</evidence>
<gene>
    <name evidence="16" type="primary">ddl</name>
    <name evidence="19" type="ORF">V6U78_07830</name>
</gene>
<dbReference type="Gene3D" id="3.30.470.20">
    <property type="entry name" value="ATP-grasp fold, B domain"/>
    <property type="match status" value="1"/>
</dbReference>
<comment type="similarity">
    <text evidence="6 16">Belongs to the D-alanine--D-alanine ligase family.</text>
</comment>
<proteinExistence type="inferred from homology"/>
<dbReference type="HAMAP" id="MF_00047">
    <property type="entry name" value="Dala_Dala_lig"/>
    <property type="match status" value="1"/>
</dbReference>
<dbReference type="InterPro" id="IPR011761">
    <property type="entry name" value="ATP-grasp"/>
</dbReference>
<evidence type="ECO:0000256" key="8">
    <source>
        <dbReference type="ARBA" id="ARBA00022490"/>
    </source>
</evidence>
<evidence type="ECO:0000256" key="10">
    <source>
        <dbReference type="ARBA" id="ARBA00022741"/>
    </source>
</evidence>
<evidence type="ECO:0000313" key="19">
    <source>
        <dbReference type="EMBL" id="MFK7160942.1"/>
    </source>
</evidence>
<comment type="cofactor">
    <cofactor evidence="1">
        <name>Mn(2+)</name>
        <dbReference type="ChEBI" id="CHEBI:29035"/>
    </cofactor>
</comment>
<keyword evidence="10 17" id="KW-0547">Nucleotide-binding</keyword>
<dbReference type="Pfam" id="PF07478">
    <property type="entry name" value="Dala_Dala_lig_C"/>
    <property type="match status" value="1"/>
</dbReference>
<evidence type="ECO:0000313" key="20">
    <source>
        <dbReference type="Proteomes" id="UP001621714"/>
    </source>
</evidence>
<dbReference type="NCBIfam" id="TIGR01205">
    <property type="entry name" value="D_ala_D_alaTIGR"/>
    <property type="match status" value="1"/>
</dbReference>
<dbReference type="InterPro" id="IPR000291">
    <property type="entry name" value="D-Ala_lig_Van_CS"/>
</dbReference>
<dbReference type="InterPro" id="IPR011127">
    <property type="entry name" value="Dala_Dala_lig_N"/>
</dbReference>
<dbReference type="EMBL" id="JBANFI010000004">
    <property type="protein sequence ID" value="MFK7160942.1"/>
    <property type="molecule type" value="Genomic_DNA"/>
</dbReference>
<evidence type="ECO:0000256" key="2">
    <source>
        <dbReference type="ARBA" id="ARBA00001946"/>
    </source>
</evidence>
<evidence type="ECO:0000256" key="16">
    <source>
        <dbReference type="HAMAP-Rule" id="MF_00047"/>
    </source>
</evidence>
<keyword evidence="9 16" id="KW-0436">Ligase</keyword>
<reference evidence="19 20" key="1">
    <citation type="submission" date="2024-02" db="EMBL/GenBank/DDBJ databases">
        <title>Marinospirillum sp. MEB 164 isolated from Lonar lake sediment.</title>
        <authorList>
            <person name="Joshi A."/>
            <person name="Thite S."/>
        </authorList>
    </citation>
    <scope>NUCLEOTIDE SEQUENCE [LARGE SCALE GENOMIC DNA]</scope>
    <source>
        <strain evidence="19 20">MEB164</strain>
    </source>
</reference>
<evidence type="ECO:0000256" key="11">
    <source>
        <dbReference type="ARBA" id="ARBA00022840"/>
    </source>
</evidence>
<accession>A0ABW8PXA9</accession>
<comment type="function">
    <text evidence="3 16">Cell wall formation.</text>
</comment>
<dbReference type="SUPFAM" id="SSF56059">
    <property type="entry name" value="Glutathione synthetase ATP-binding domain-like"/>
    <property type="match status" value="1"/>
</dbReference>
<keyword evidence="20" id="KW-1185">Reference proteome</keyword>
<dbReference type="PIRSF" id="PIRSF039102">
    <property type="entry name" value="Ddl/VanB"/>
    <property type="match status" value="1"/>
</dbReference>
<dbReference type="PROSITE" id="PS00843">
    <property type="entry name" value="DALA_DALA_LIGASE_1"/>
    <property type="match status" value="1"/>
</dbReference>
<organism evidence="19 20">
    <name type="scientific">Marinospirillum alkalitolerans</name>
    <dbReference type="NCBI Taxonomy" id="3123374"/>
    <lineage>
        <taxon>Bacteria</taxon>
        <taxon>Pseudomonadati</taxon>
        <taxon>Pseudomonadota</taxon>
        <taxon>Gammaproteobacteria</taxon>
        <taxon>Oceanospirillales</taxon>
        <taxon>Oceanospirillaceae</taxon>
        <taxon>Marinospirillum</taxon>
    </lineage>
</organism>
<sequence length="322" mass="34539">MLLNQQEIQALGRVAVLMGGCSAERAVSLRSGQAVLAALQAAGVHAFGLELGADAVAQLSQERPDRAFIALHGRGGEDGSIQGVLEWLQIPYTGSGVLASSLAMDKYKCKQLWQGQGLPTPASCLLSDHMDAEAIVAQLGLPIMVKPAHEGSSLGMSKVHSAAELEQAYQLAVRYDHCILAEAYVQGREFTVSVVGDQVLPVIGLQTPHDFYDYDAKYQAGDTQYLLPCGLDAAKEAQLQALALDAYEAVGCEGWGRVDIMLDQQERPWLLEVNTSPGMTDHSLVPQAAAAAGLDFQQLVLQLLVSARLKTLTAEHWFDSVD</sequence>
<dbReference type="SUPFAM" id="SSF52440">
    <property type="entry name" value="PreATP-grasp domain"/>
    <property type="match status" value="1"/>
</dbReference>
<evidence type="ECO:0000256" key="4">
    <source>
        <dbReference type="ARBA" id="ARBA00004496"/>
    </source>
</evidence>
<evidence type="ECO:0000256" key="6">
    <source>
        <dbReference type="ARBA" id="ARBA00010871"/>
    </source>
</evidence>
<dbReference type="InterPro" id="IPR013815">
    <property type="entry name" value="ATP_grasp_subdomain_1"/>
</dbReference>
<dbReference type="PANTHER" id="PTHR23132:SF23">
    <property type="entry name" value="D-ALANINE--D-ALANINE LIGASE B"/>
    <property type="match status" value="1"/>
</dbReference>
<evidence type="ECO:0000256" key="15">
    <source>
        <dbReference type="ARBA" id="ARBA00047614"/>
    </source>
</evidence>
<keyword evidence="12 16" id="KW-0133">Cell shape</keyword>
<evidence type="ECO:0000256" key="7">
    <source>
        <dbReference type="ARBA" id="ARBA00012216"/>
    </source>
</evidence>
<evidence type="ECO:0000256" key="9">
    <source>
        <dbReference type="ARBA" id="ARBA00022598"/>
    </source>
</evidence>
<comment type="cofactor">
    <cofactor evidence="2">
        <name>Mg(2+)</name>
        <dbReference type="ChEBI" id="CHEBI:18420"/>
    </cofactor>
</comment>
<dbReference type="PROSITE" id="PS00844">
    <property type="entry name" value="DALA_DALA_LIGASE_2"/>
    <property type="match status" value="1"/>
</dbReference>
<dbReference type="GO" id="GO:0008716">
    <property type="term" value="F:D-alanine-D-alanine ligase activity"/>
    <property type="evidence" value="ECO:0007669"/>
    <property type="project" value="UniProtKB-EC"/>
</dbReference>
<dbReference type="EC" id="6.3.2.4" evidence="7 16"/>
<dbReference type="Gene3D" id="3.30.1490.20">
    <property type="entry name" value="ATP-grasp fold, A domain"/>
    <property type="match status" value="1"/>
</dbReference>
<dbReference type="RefSeq" id="WP_405339142.1">
    <property type="nucleotide sequence ID" value="NZ_JBANFI010000004.1"/>
</dbReference>
<comment type="pathway">
    <text evidence="5 16">Cell wall biogenesis; peptidoglycan biosynthesis.</text>
</comment>
<keyword evidence="14 16" id="KW-0961">Cell wall biogenesis/degradation</keyword>